<protein>
    <submittedName>
        <fullName evidence="1">Capsular biosynthesis protein</fullName>
    </submittedName>
</protein>
<dbReference type="Proteomes" id="UP000500801">
    <property type="component" value="Chromosome"/>
</dbReference>
<evidence type="ECO:0000313" key="2">
    <source>
        <dbReference type="Proteomes" id="UP000500801"/>
    </source>
</evidence>
<reference evidence="1 2" key="1">
    <citation type="submission" date="2018-11" db="EMBL/GenBank/DDBJ databases">
        <title>Complete genome sequence of Dickeya zeae strain CE1 infecting Canna edulis Ker-Gawl. in China.</title>
        <authorList>
            <person name="Zhang J."/>
            <person name="Lin B."/>
            <person name="Shen H."/>
            <person name="Jiang S."/>
            <person name="Pu X."/>
            <person name="Sun D."/>
        </authorList>
    </citation>
    <scope>NUCLEOTIDE SEQUENCE [LARGE SCALE GENOMIC DNA]</scope>
    <source>
        <strain evidence="1 2">CE1</strain>
    </source>
</reference>
<sequence>MRTNLIIAAGMLVPHCSWAELTPKSHIGMAGIDFQSQLDLDYGHENNVTSQADGKDALSADFQSVRPTIKAIGERYNDRYLLMYSGDYRRYDTDSADNYTDHTFRFNGAWRYGNKHGLALSLEDSLGHESRGRGITDGFRPQQFTDFGVNSPLSTAVFNSELRYSYGTPGGRGKADVAVLFKTLRLGNTDEIKNTDIDFYNYIRGQEWHENRLIAELSDQYSTTTRFSYRVINSQRRYEVDAKKDTSEYNLEYGVTSRMTGKTRVNANLSWLYKTFDNNPSASDFRGVNWDIQAEWAPRKQSVFTVHTAQRIKDPTEVGGYITESEYGISYQHYWLTDRFSTTFDYSYLIDRYQHYQDDRNDGNRVLTFAMNYRFRPSINVELKYQRNTLRSNKNTDSFFIGPDGNRQVIRTLGHDNSLIMLTTKVQI</sequence>
<name>A0AAE7D087_9GAMM</name>
<dbReference type="RefSeq" id="WP_168364120.1">
    <property type="nucleotide sequence ID" value="NZ_CP033622.1"/>
</dbReference>
<proteinExistence type="predicted"/>
<accession>A0AAE7D087</accession>
<dbReference type="AlphaFoldDB" id="A0AAE7D087"/>
<gene>
    <name evidence="1" type="ORF">DWG24_18305</name>
</gene>
<evidence type="ECO:0000313" key="1">
    <source>
        <dbReference type="EMBL" id="QIZ52553.1"/>
    </source>
</evidence>
<dbReference type="EMBL" id="CP033622">
    <property type="protein sequence ID" value="QIZ52553.1"/>
    <property type="molecule type" value="Genomic_DNA"/>
</dbReference>
<organism evidence="1 2">
    <name type="scientific">Dickeya zeae</name>
    <dbReference type="NCBI Taxonomy" id="204042"/>
    <lineage>
        <taxon>Bacteria</taxon>
        <taxon>Pseudomonadati</taxon>
        <taxon>Pseudomonadota</taxon>
        <taxon>Gammaproteobacteria</taxon>
        <taxon>Enterobacterales</taxon>
        <taxon>Pectobacteriaceae</taxon>
        <taxon>Dickeya</taxon>
    </lineage>
</organism>